<evidence type="ECO:0000256" key="5">
    <source>
        <dbReference type="ARBA" id="ARBA00023242"/>
    </source>
</evidence>
<comment type="similarity">
    <text evidence="8">Belongs to the WD repeat TRM82 family.</text>
</comment>
<name>T1IGJ1_RHOPR</name>
<evidence type="ECO:0000256" key="8">
    <source>
        <dbReference type="HAMAP-Rule" id="MF_03056"/>
    </source>
</evidence>
<accession>T1IGJ1</accession>
<dbReference type="PANTHER" id="PTHR16288:SF0">
    <property type="entry name" value="TRNA (GUANINE-N(7)-)-METHYLTRANSFERASE NON-CATALYTIC SUBUNIT WDR4"/>
    <property type="match status" value="1"/>
</dbReference>
<dbReference type="Proteomes" id="UP000015103">
    <property type="component" value="Unassembled WGS sequence"/>
</dbReference>
<reference evidence="9" key="1">
    <citation type="submission" date="2015-05" db="UniProtKB">
        <authorList>
            <consortium name="EnsemblMetazoa"/>
        </authorList>
    </citation>
    <scope>IDENTIFICATION</scope>
</reference>
<dbReference type="HOGENOM" id="CLU_054270_1_0_1"/>
<dbReference type="VEuPathDB" id="VectorBase:RPRC015410"/>
<dbReference type="eggNOG" id="KOG3914">
    <property type="taxonomic scope" value="Eukaryota"/>
</dbReference>
<comment type="subcellular location">
    <subcellularLocation>
        <location evidence="1 8">Nucleus</location>
    </subcellularLocation>
</comment>
<evidence type="ECO:0000256" key="4">
    <source>
        <dbReference type="ARBA" id="ARBA00022737"/>
    </source>
</evidence>
<dbReference type="GO" id="GO:0043527">
    <property type="term" value="C:tRNA methyltransferase complex"/>
    <property type="evidence" value="ECO:0007669"/>
    <property type="project" value="TreeGrafter"/>
</dbReference>
<dbReference type="InterPro" id="IPR001680">
    <property type="entry name" value="WD40_rpt"/>
</dbReference>
<evidence type="ECO:0000256" key="2">
    <source>
        <dbReference type="ARBA" id="ARBA00022574"/>
    </source>
</evidence>
<dbReference type="GO" id="GO:0005829">
    <property type="term" value="C:cytosol"/>
    <property type="evidence" value="ECO:0007669"/>
    <property type="project" value="TreeGrafter"/>
</dbReference>
<dbReference type="PROSITE" id="PS50294">
    <property type="entry name" value="WD_REPEATS_REGION"/>
    <property type="match status" value="1"/>
</dbReference>
<dbReference type="FunCoup" id="T1IGJ1">
    <property type="interactions" value="518"/>
</dbReference>
<protein>
    <submittedName>
        <fullName evidence="9">tRNA (guanine-N(7)-)-methyltransferase non-catalytic subunit wuho</fullName>
    </submittedName>
</protein>
<dbReference type="STRING" id="13249.T1IGJ1"/>
<dbReference type="SMART" id="SM00320">
    <property type="entry name" value="WD40"/>
    <property type="match status" value="3"/>
</dbReference>
<evidence type="ECO:0000256" key="1">
    <source>
        <dbReference type="ARBA" id="ARBA00004123"/>
    </source>
</evidence>
<evidence type="ECO:0000256" key="6">
    <source>
        <dbReference type="ARBA" id="ARBA00093337"/>
    </source>
</evidence>
<evidence type="ECO:0000313" key="9">
    <source>
        <dbReference type="EnsemblMetazoa" id="RPRC015410-PA"/>
    </source>
</evidence>
<dbReference type="GO" id="GO:0106004">
    <property type="term" value="P:tRNA (guanine-N7)-methylation"/>
    <property type="evidence" value="ECO:0007669"/>
    <property type="project" value="UniProtKB-UniRule"/>
</dbReference>
<dbReference type="PANTHER" id="PTHR16288">
    <property type="entry name" value="WD40 REPEAT PROTEIN 4"/>
    <property type="match status" value="1"/>
</dbReference>
<keyword evidence="3 8" id="KW-0819">tRNA processing</keyword>
<keyword evidence="4 8" id="KW-0677">Repeat</keyword>
<comment type="subunit">
    <text evidence="7">Forms a heterodimer with the catalytic subunit Mettl1. Interacts with mei-P26 and weakly interacts with bgcn; required for the function or formation of the mei-P26-bgcn-bam-sxl complex. Interacts with nanos; may be involved in mei-P26-dependent derepression of the BMP signaling pathway. Interacts with Myc; the interaction may be mediated by mei-P26 and may be involved in the regulation of ribosome biogenesis.</text>
</comment>
<evidence type="ECO:0000313" key="10">
    <source>
        <dbReference type="Proteomes" id="UP000015103"/>
    </source>
</evidence>
<dbReference type="InParanoid" id="T1IGJ1"/>
<dbReference type="SUPFAM" id="SSF50978">
    <property type="entry name" value="WD40 repeat-like"/>
    <property type="match status" value="1"/>
</dbReference>
<dbReference type="RefSeq" id="XP_073986344.1">
    <property type="nucleotide sequence ID" value="XM_074130243.1"/>
</dbReference>
<keyword evidence="5 8" id="KW-0539">Nucleus</keyword>
<evidence type="ECO:0000256" key="7">
    <source>
        <dbReference type="ARBA" id="ARBA00093542"/>
    </source>
</evidence>
<dbReference type="AlphaFoldDB" id="T1IGJ1"/>
<evidence type="ECO:0000256" key="3">
    <source>
        <dbReference type="ARBA" id="ARBA00022694"/>
    </source>
</evidence>
<dbReference type="EnsemblMetazoa" id="RPRC015410-RA">
    <property type="protein sequence ID" value="RPRC015410-PA"/>
    <property type="gene ID" value="RPRC015410"/>
</dbReference>
<sequence>MAALTTGRDQTVLSFLNASFVFTSNGVDYAEHLLEHTYSDSTEESEDIDVSMVICTALSHFSDYFTCCIHKDLYLWRTKDWKLVSKRLVNRSASAIIFSPNDEVIAVADKSGDVFLFSVKSPEKEGEFILGHISMLLDLLITPNNKYIITCDRDEKIRVSCFPNAYNIQSYCLGHEEFVTCLNILPHNENILVSGSGDGTLRFWNYVCGKQLLCRNCNQNGSEFSSNNNPIISKLKSKKHSAEVSILVAMLVSFKDILVYNINSEAIEGELTCILKQKISLESEPWCISLSDDNLVILKQNVEECLSAYVFCRNKNEFVLDNCVTPIVNSIKKHTGKLNIFNKERQISTLYKRRFDNVQEYLKRKLERIETNTKKLKNKTTSEMT</sequence>
<dbReference type="OMA" id="CYPNTYN"/>
<dbReference type="GeneID" id="141455310"/>
<dbReference type="PROSITE" id="PS50082">
    <property type="entry name" value="WD_REPEATS_2"/>
    <property type="match status" value="1"/>
</dbReference>
<dbReference type="InterPro" id="IPR015943">
    <property type="entry name" value="WD40/YVTN_repeat-like_dom_sf"/>
</dbReference>
<dbReference type="HAMAP" id="MF_03056">
    <property type="entry name" value="TRM82"/>
    <property type="match status" value="1"/>
</dbReference>
<proteinExistence type="inferred from homology"/>
<comment type="function">
    <text evidence="8">Required for the formation of N(7)-methylguanine at position 46 (m7G46) in tRNA. In the complex, it is required to stabilize and induce conformational changes of the catalytic subunit.</text>
</comment>
<dbReference type="GO" id="GO:0005634">
    <property type="term" value="C:nucleus"/>
    <property type="evidence" value="ECO:0007669"/>
    <property type="project" value="UniProtKB-SubCell"/>
</dbReference>
<organism evidence="9 10">
    <name type="scientific">Rhodnius prolixus</name>
    <name type="common">Triatomid bug</name>
    <dbReference type="NCBI Taxonomy" id="13249"/>
    <lineage>
        <taxon>Eukaryota</taxon>
        <taxon>Metazoa</taxon>
        <taxon>Ecdysozoa</taxon>
        <taxon>Arthropoda</taxon>
        <taxon>Hexapoda</taxon>
        <taxon>Insecta</taxon>
        <taxon>Pterygota</taxon>
        <taxon>Neoptera</taxon>
        <taxon>Paraneoptera</taxon>
        <taxon>Hemiptera</taxon>
        <taxon>Heteroptera</taxon>
        <taxon>Panheteroptera</taxon>
        <taxon>Cimicomorpha</taxon>
        <taxon>Reduviidae</taxon>
        <taxon>Triatominae</taxon>
        <taxon>Rhodnius</taxon>
    </lineage>
</organism>
<keyword evidence="2 8" id="KW-0853">WD repeat</keyword>
<keyword evidence="10" id="KW-1185">Reference proteome</keyword>
<comment type="pathway">
    <text evidence="8">tRNA modification; N(7)-methylguanine-tRNA biosynthesis.</text>
</comment>
<dbReference type="InterPro" id="IPR028884">
    <property type="entry name" value="Trm82"/>
</dbReference>
<dbReference type="EMBL" id="ACPB03001111">
    <property type="status" value="NOT_ANNOTATED_CDS"/>
    <property type="molecule type" value="Genomic_DNA"/>
</dbReference>
<dbReference type="UniPathway" id="UPA00989"/>
<dbReference type="InterPro" id="IPR036322">
    <property type="entry name" value="WD40_repeat_dom_sf"/>
</dbReference>
<dbReference type="Pfam" id="PF00400">
    <property type="entry name" value="WD40"/>
    <property type="match status" value="1"/>
</dbReference>
<comment type="function">
    <text evidence="6">Required for the Mettl1-dependent formation of N(7)-methylguanine at position 46 (m7G46) in tRNA. In the Mettl1-wuho methyltransferase complex, it is required to stabilize and induce conformational changes of the catalytic subunit. Required for binding of nanos mRNA and repression of translation by the mei-P26-bgcn-bam-sxl complex. May cooperate with mei-P26 and nanos to derepress the BMP signaling pathway. May cooperate with mei-P26 to suppress expression of a subset of microRNAs. May cooperate with mei-P26 to regulate bam expression levels in germline cells during gametogenesis. Required to promote mitosis to meiosis transition during gametogenesis. May regulate germline cell division in part by regulating ribosome biogenesis.</text>
</comment>
<dbReference type="Gene3D" id="2.130.10.10">
    <property type="entry name" value="YVTN repeat-like/Quinoprotein amine dehydrogenase"/>
    <property type="match status" value="1"/>
</dbReference>